<dbReference type="InterPro" id="IPR000873">
    <property type="entry name" value="AMP-dep_synth/lig_dom"/>
</dbReference>
<dbReference type="InterPro" id="IPR036736">
    <property type="entry name" value="ACP-like_sf"/>
</dbReference>
<gene>
    <name evidence="5" type="ORF">DLAC_04046</name>
</gene>
<dbReference type="InterPro" id="IPR010080">
    <property type="entry name" value="Thioester_reductase-like_dom"/>
</dbReference>
<keyword evidence="2" id="KW-0597">Phosphoprotein</keyword>
<dbReference type="Gene3D" id="3.40.50.12780">
    <property type="entry name" value="N-terminal domain of ligase-like"/>
    <property type="match status" value="1"/>
</dbReference>
<dbReference type="NCBIfam" id="TIGR01746">
    <property type="entry name" value="Thioester-redct"/>
    <property type="match status" value="1"/>
</dbReference>
<name>A0A151ZRZ2_TIELA</name>
<dbReference type="SUPFAM" id="SSF47336">
    <property type="entry name" value="ACP-like"/>
    <property type="match status" value="1"/>
</dbReference>
<dbReference type="PROSITE" id="PS00455">
    <property type="entry name" value="AMP_BINDING"/>
    <property type="match status" value="1"/>
</dbReference>
<dbReference type="InterPro" id="IPR006162">
    <property type="entry name" value="Ppantetheine_attach_site"/>
</dbReference>
<evidence type="ECO:0000256" key="1">
    <source>
        <dbReference type="ARBA" id="ARBA00022450"/>
    </source>
</evidence>
<sequence length="1198" mass="136380">MSIVKEIREQEVFDCKGCNCEIRENFAIRYTCAECEAYNLCLECHSKEECYFQNLENPGSNPMVLPENYKPPVHTDKAPLPHYMTLETKSINQSILDNADESAYQSMKNSFERFKNRRCLGWRQRVPASKEYPYGLGAYQWLKFGQVHQLSMNFACGLSHYTQPGNRIAIYMDNCFEWYIGDFAALWASLPIVPIHHTSSYSNLFEIIENSESNLLVCSKTTVVNLLKLFEDPTLTKKLEKILKLIVIRESDYDKESFKIVPNGIEVKSYQEILEFGEISQPAYTFGPNKPTDIVSITYTSGSTGTPKGVVNCDRNFNYFLSASHTNRIPYPWVLASFATLAHIQRVLNWISFYQGGCVGIYSGSYDTMFEDFRELRPHYLWSVPRLWNVLLAQFQSNLSELTLANNQLDVTLRKPTEELKSMVQKQIFHILGDRLTLAATGGAPCSDELMKFLKFCWPKSEVADMYGSTESIIIMYNERIFDEVQFKLDPVPEFNYTPDDKPYPRGELLVKADSMSCGYYKNEVLTAISFADGWYRTGDIVELYGPRNIRIIDRRKSAFKLANGEFVTPDPLQAIYLSSKMIRQIFIYGHSSKQFLVAILTPSDVLLEKVRSDPKYSEDLELEMCRIFLIQELNNIAKEKNLPDYEIPKVIEIDKTVWSIDNGLVTSSGKFNRNTLATHYEKQINEMYSKIEKIQLELRQLDKKDVIQHYIRLVLNIDPSLDIDISKLSFSQIGGDSLGAVKLSNLLKDQQNIDISPSMILNQNVNLTNLTKVLENSDHNLNELVKVDWSREFELEDDIVPSKDSVLRSKPIIEKQHGNDILLTGCTGYLGLNILANLLNLSGDGGYVGKIYCLVRNVDSEEKALENLLNLLKKQQLKVDEKVFRSCAIPLLGDLSKPLIGLTPERFSQLTDQIDIILHNGAIVNMVLPYQNMKATNVQSTKDLLKLAVSSSSTRGTMKFVYISTVAVFLSGDLNKDFTEDTLPTIENISNSSGYNQSKLVSDVLVREAANRGLPVMVFRPGTIYCHTKTGVDNPYDFVGLIIKSILQTKTYPKLLPGQGGVFNLSPVDWVSDSIVSLMLSNQYWTTHKNSTPIFHMVNNNLLHMDILCEYIQSVVPLQQIPLTEWISLQFSQKQNLLEPVQHLFVSNDRFPGFDLFKGPKTNIYLSQIGKEKCSTITQDLVAKNIKYLIKANFIEQ</sequence>
<comment type="caution">
    <text evidence="5">The sequence shown here is derived from an EMBL/GenBank/DDBJ whole genome shotgun (WGS) entry which is preliminary data.</text>
</comment>
<dbReference type="InterPro" id="IPR042099">
    <property type="entry name" value="ANL_N_sf"/>
</dbReference>
<evidence type="ECO:0000313" key="6">
    <source>
        <dbReference type="Proteomes" id="UP000076078"/>
    </source>
</evidence>
<dbReference type="PROSITE" id="PS00012">
    <property type="entry name" value="PHOSPHOPANTETHEINE"/>
    <property type="match status" value="1"/>
</dbReference>
<dbReference type="AlphaFoldDB" id="A0A151ZRZ2"/>
<dbReference type="GO" id="GO:0016020">
    <property type="term" value="C:membrane"/>
    <property type="evidence" value="ECO:0007669"/>
    <property type="project" value="TreeGrafter"/>
</dbReference>
<proteinExistence type="predicted"/>
<dbReference type="Gene3D" id="3.40.50.720">
    <property type="entry name" value="NAD(P)-binding Rossmann-like Domain"/>
    <property type="match status" value="1"/>
</dbReference>
<dbReference type="InterPro" id="IPR020845">
    <property type="entry name" value="AMP-binding_CS"/>
</dbReference>
<dbReference type="GO" id="GO:0004467">
    <property type="term" value="F:long-chain fatty acid-CoA ligase activity"/>
    <property type="evidence" value="ECO:0007669"/>
    <property type="project" value="TreeGrafter"/>
</dbReference>
<dbReference type="PANTHER" id="PTHR43272:SF91">
    <property type="entry name" value="CARRIER DOMAIN-CONTAINING PROTEIN"/>
    <property type="match status" value="1"/>
</dbReference>
<dbReference type="GO" id="GO:0005783">
    <property type="term" value="C:endoplasmic reticulum"/>
    <property type="evidence" value="ECO:0007669"/>
    <property type="project" value="TreeGrafter"/>
</dbReference>
<dbReference type="InterPro" id="IPR009081">
    <property type="entry name" value="PP-bd_ACP"/>
</dbReference>
<accession>A0A151ZRZ2</accession>
<dbReference type="OrthoDB" id="1700726at2759"/>
<dbReference type="CDD" id="cd05235">
    <property type="entry name" value="SDR_e1"/>
    <property type="match status" value="1"/>
</dbReference>
<evidence type="ECO:0000313" key="5">
    <source>
        <dbReference type="EMBL" id="KYQ96747.1"/>
    </source>
</evidence>
<dbReference type="STRING" id="361077.A0A151ZRZ2"/>
<dbReference type="InterPro" id="IPR013120">
    <property type="entry name" value="FAR_NAD-bd"/>
</dbReference>
<dbReference type="InParanoid" id="A0A151ZRZ2"/>
<dbReference type="InterPro" id="IPR036291">
    <property type="entry name" value="NAD(P)-bd_dom_sf"/>
</dbReference>
<dbReference type="PANTHER" id="PTHR43272">
    <property type="entry name" value="LONG-CHAIN-FATTY-ACID--COA LIGASE"/>
    <property type="match status" value="1"/>
</dbReference>
<organism evidence="5 6">
    <name type="scientific">Tieghemostelium lacteum</name>
    <name type="common">Slime mold</name>
    <name type="synonym">Dictyostelium lacteum</name>
    <dbReference type="NCBI Taxonomy" id="361077"/>
    <lineage>
        <taxon>Eukaryota</taxon>
        <taxon>Amoebozoa</taxon>
        <taxon>Evosea</taxon>
        <taxon>Eumycetozoa</taxon>
        <taxon>Dictyostelia</taxon>
        <taxon>Dictyosteliales</taxon>
        <taxon>Raperosteliaceae</taxon>
        <taxon>Tieghemostelium</taxon>
    </lineage>
</organism>
<evidence type="ECO:0000256" key="3">
    <source>
        <dbReference type="SAM" id="Coils"/>
    </source>
</evidence>
<dbReference type="PROSITE" id="PS50075">
    <property type="entry name" value="CARRIER"/>
    <property type="match status" value="1"/>
</dbReference>
<dbReference type="SUPFAM" id="SSF57850">
    <property type="entry name" value="RING/U-box"/>
    <property type="match status" value="1"/>
</dbReference>
<feature type="domain" description="Carrier" evidence="4">
    <location>
        <begin position="702"/>
        <end position="779"/>
    </location>
</feature>
<dbReference type="Pfam" id="PF07993">
    <property type="entry name" value="NAD_binding_4"/>
    <property type="match status" value="1"/>
</dbReference>
<dbReference type="SUPFAM" id="SSF56801">
    <property type="entry name" value="Acetyl-CoA synthetase-like"/>
    <property type="match status" value="1"/>
</dbReference>
<dbReference type="SUPFAM" id="SSF51735">
    <property type="entry name" value="NAD(P)-binding Rossmann-fold domains"/>
    <property type="match status" value="1"/>
</dbReference>
<protein>
    <recommendedName>
        <fullName evidence="4">Carrier domain-containing protein</fullName>
    </recommendedName>
</protein>
<keyword evidence="6" id="KW-1185">Reference proteome</keyword>
<keyword evidence="3" id="KW-0175">Coiled coil</keyword>
<dbReference type="Pfam" id="PF00501">
    <property type="entry name" value="AMP-binding"/>
    <property type="match status" value="1"/>
</dbReference>
<dbReference type="Proteomes" id="UP000076078">
    <property type="component" value="Unassembled WGS sequence"/>
</dbReference>
<reference evidence="5 6" key="1">
    <citation type="submission" date="2015-12" db="EMBL/GenBank/DDBJ databases">
        <title>Dictyostelia acquired genes for synthesis and detection of signals that induce cell-type specialization by lateral gene transfer from prokaryotes.</title>
        <authorList>
            <person name="Gloeckner G."/>
            <person name="Schaap P."/>
        </authorList>
    </citation>
    <scope>NUCLEOTIDE SEQUENCE [LARGE SCALE GENOMIC DNA]</scope>
    <source>
        <strain evidence="5 6">TK</strain>
    </source>
</reference>
<dbReference type="Pfam" id="PF00550">
    <property type="entry name" value="PP-binding"/>
    <property type="match status" value="1"/>
</dbReference>
<dbReference type="OMA" id="YYKRPET"/>
<dbReference type="EMBL" id="LODT01000021">
    <property type="protein sequence ID" value="KYQ96747.1"/>
    <property type="molecule type" value="Genomic_DNA"/>
</dbReference>
<evidence type="ECO:0000259" key="4">
    <source>
        <dbReference type="PROSITE" id="PS50075"/>
    </source>
</evidence>
<evidence type="ECO:0000256" key="2">
    <source>
        <dbReference type="ARBA" id="ARBA00022553"/>
    </source>
</evidence>
<feature type="coiled-coil region" evidence="3">
    <location>
        <begin position="678"/>
        <end position="705"/>
    </location>
</feature>
<keyword evidence="1" id="KW-0596">Phosphopantetheine</keyword>